<gene>
    <name evidence="2" type="ORF">CBR_g34527</name>
</gene>
<dbReference type="EMBL" id="BFEA01000400">
    <property type="protein sequence ID" value="GBG82244.1"/>
    <property type="molecule type" value="Genomic_DNA"/>
</dbReference>
<keyword evidence="3" id="KW-1185">Reference proteome</keyword>
<feature type="compositionally biased region" description="Basic and acidic residues" evidence="1">
    <location>
        <begin position="9"/>
        <end position="22"/>
    </location>
</feature>
<feature type="region of interest" description="Disordered" evidence="1">
    <location>
        <begin position="38"/>
        <end position="64"/>
    </location>
</feature>
<name>A0A388LIU0_CHABU</name>
<evidence type="ECO:0000313" key="2">
    <source>
        <dbReference type="EMBL" id="GBG82244.1"/>
    </source>
</evidence>
<evidence type="ECO:0000313" key="3">
    <source>
        <dbReference type="Proteomes" id="UP000265515"/>
    </source>
</evidence>
<dbReference type="Gramene" id="GBG82244">
    <property type="protein sequence ID" value="GBG82244"/>
    <property type="gene ID" value="CBR_g34527"/>
</dbReference>
<feature type="region of interest" description="Disordered" evidence="1">
    <location>
        <begin position="1"/>
        <end position="22"/>
    </location>
</feature>
<proteinExistence type="predicted"/>
<protein>
    <submittedName>
        <fullName evidence="2">Uncharacterized protein</fullName>
    </submittedName>
</protein>
<sequence>MQDFIEMQNQKKEEKALREQKRNELLEQEEAERMRLEAKEARAAKKARKRAEERRVAAEAENERRAQMKKNVNISVAVKINELEDNWFQRLHRVIGPLYKTVGDKGKKKVTYVSDHGSRSERKTPKTPKAAQVGVKEVRACTPVTRGTLERLRYRNKVIDDLKSLDMVELQKLCKGEGISYNGKIKSILDIADKRAMVKFGATCQEFAEVIRLDDSEALDAGSVDGELPEDASA</sequence>
<dbReference type="Proteomes" id="UP000265515">
    <property type="component" value="Unassembled WGS sequence"/>
</dbReference>
<evidence type="ECO:0000256" key="1">
    <source>
        <dbReference type="SAM" id="MobiDB-lite"/>
    </source>
</evidence>
<reference evidence="2 3" key="1">
    <citation type="journal article" date="2018" name="Cell">
        <title>The Chara Genome: Secondary Complexity and Implications for Plant Terrestrialization.</title>
        <authorList>
            <person name="Nishiyama T."/>
            <person name="Sakayama H."/>
            <person name="Vries J.D."/>
            <person name="Buschmann H."/>
            <person name="Saint-Marcoux D."/>
            <person name="Ullrich K.K."/>
            <person name="Haas F.B."/>
            <person name="Vanderstraeten L."/>
            <person name="Becker D."/>
            <person name="Lang D."/>
            <person name="Vosolsobe S."/>
            <person name="Rombauts S."/>
            <person name="Wilhelmsson P.K.I."/>
            <person name="Janitza P."/>
            <person name="Kern R."/>
            <person name="Heyl A."/>
            <person name="Rumpler F."/>
            <person name="Villalobos L.I.A.C."/>
            <person name="Clay J.M."/>
            <person name="Skokan R."/>
            <person name="Toyoda A."/>
            <person name="Suzuki Y."/>
            <person name="Kagoshima H."/>
            <person name="Schijlen E."/>
            <person name="Tajeshwar N."/>
            <person name="Catarino B."/>
            <person name="Hetherington A.J."/>
            <person name="Saltykova A."/>
            <person name="Bonnot C."/>
            <person name="Breuninger H."/>
            <person name="Symeonidi A."/>
            <person name="Radhakrishnan G.V."/>
            <person name="Van Nieuwerburgh F."/>
            <person name="Deforce D."/>
            <person name="Chang C."/>
            <person name="Karol K.G."/>
            <person name="Hedrich R."/>
            <person name="Ulvskov P."/>
            <person name="Glockner G."/>
            <person name="Delwiche C.F."/>
            <person name="Petrasek J."/>
            <person name="Van de Peer Y."/>
            <person name="Friml J."/>
            <person name="Beilby M."/>
            <person name="Dolan L."/>
            <person name="Kohara Y."/>
            <person name="Sugano S."/>
            <person name="Fujiyama A."/>
            <person name="Delaux P.-M."/>
            <person name="Quint M."/>
            <person name="TheiBen G."/>
            <person name="Hagemann M."/>
            <person name="Harholt J."/>
            <person name="Dunand C."/>
            <person name="Zachgo S."/>
            <person name="Langdale J."/>
            <person name="Maumus F."/>
            <person name="Straeten D.V.D."/>
            <person name="Gould S.B."/>
            <person name="Rensing S.A."/>
        </authorList>
    </citation>
    <scope>NUCLEOTIDE SEQUENCE [LARGE SCALE GENOMIC DNA]</scope>
    <source>
        <strain evidence="2 3">S276</strain>
    </source>
</reference>
<accession>A0A388LIU0</accession>
<comment type="caution">
    <text evidence="2">The sequence shown here is derived from an EMBL/GenBank/DDBJ whole genome shotgun (WGS) entry which is preliminary data.</text>
</comment>
<organism evidence="2 3">
    <name type="scientific">Chara braunii</name>
    <name type="common">Braun's stonewort</name>
    <dbReference type="NCBI Taxonomy" id="69332"/>
    <lineage>
        <taxon>Eukaryota</taxon>
        <taxon>Viridiplantae</taxon>
        <taxon>Streptophyta</taxon>
        <taxon>Charophyceae</taxon>
        <taxon>Charales</taxon>
        <taxon>Characeae</taxon>
        <taxon>Chara</taxon>
    </lineage>
</organism>
<dbReference type="AlphaFoldDB" id="A0A388LIU0"/>
<feature type="compositionally biased region" description="Basic and acidic residues" evidence="1">
    <location>
        <begin position="50"/>
        <end position="64"/>
    </location>
</feature>